<organism evidence="2 3">
    <name type="scientific">Electrophorus voltai</name>
    <dbReference type="NCBI Taxonomy" id="2609070"/>
    <lineage>
        <taxon>Eukaryota</taxon>
        <taxon>Metazoa</taxon>
        <taxon>Chordata</taxon>
        <taxon>Craniata</taxon>
        <taxon>Vertebrata</taxon>
        <taxon>Euteleostomi</taxon>
        <taxon>Actinopterygii</taxon>
        <taxon>Neopterygii</taxon>
        <taxon>Teleostei</taxon>
        <taxon>Ostariophysi</taxon>
        <taxon>Gymnotiformes</taxon>
        <taxon>Gymnotoidei</taxon>
        <taxon>Gymnotidae</taxon>
        <taxon>Electrophorus</taxon>
    </lineage>
</organism>
<evidence type="ECO:0000313" key="3">
    <source>
        <dbReference type="Proteomes" id="UP001239994"/>
    </source>
</evidence>
<dbReference type="Proteomes" id="UP001239994">
    <property type="component" value="Unassembled WGS sequence"/>
</dbReference>
<accession>A0AAD8Z4Q9</accession>
<feature type="region of interest" description="Disordered" evidence="1">
    <location>
        <begin position="76"/>
        <end position="106"/>
    </location>
</feature>
<protein>
    <submittedName>
        <fullName evidence="2">Uncharacterized protein</fullName>
    </submittedName>
</protein>
<feature type="compositionally biased region" description="Basic and acidic residues" evidence="1">
    <location>
        <begin position="14"/>
        <end position="27"/>
    </location>
</feature>
<feature type="compositionally biased region" description="Basic and acidic residues" evidence="1">
    <location>
        <begin position="279"/>
        <end position="293"/>
    </location>
</feature>
<evidence type="ECO:0000256" key="1">
    <source>
        <dbReference type="SAM" id="MobiDB-lite"/>
    </source>
</evidence>
<gene>
    <name evidence="2" type="ORF">P4O66_012425</name>
</gene>
<feature type="region of interest" description="Disordered" evidence="1">
    <location>
        <begin position="263"/>
        <end position="295"/>
    </location>
</feature>
<feature type="region of interest" description="Disordered" evidence="1">
    <location>
        <begin position="1"/>
        <end position="47"/>
    </location>
</feature>
<dbReference type="EMBL" id="JAROKS010000019">
    <property type="protein sequence ID" value="KAK1792487.1"/>
    <property type="molecule type" value="Genomic_DNA"/>
</dbReference>
<proteinExistence type="predicted"/>
<sequence>MKGAEPCMGAGMKETPHSRAGDREAEIRVVQGGDKQPSRKRLRVRASPKGGVRTEIIEKITVQELGEGSPDWVELWEGSPDRQQHYGGRAPAPKTPCPTSSPYATPPSTLPGLSRAVPRLFQLVTHSGRRSERSPYCLRMSPFFTPVRWLEVPLSRDQGPFITLLSASVPPLTHRPSRRLKYCHAITPASRVAAGKLYYLSCKSTDAAITMGMVLLNEAATSKGDVGKRRIVFCAHDFSATGEHTRSLKTALTSFVPPVSCTPSVRAPPGQGKGGYTPPDRERGRERRVEARRMTRCKPSCEQPWSHHRHVIVRRSEGAHSVSLWER</sequence>
<dbReference type="AlphaFoldDB" id="A0AAD8Z4Q9"/>
<reference evidence="2" key="1">
    <citation type="submission" date="2023-03" db="EMBL/GenBank/DDBJ databases">
        <title>Electrophorus voltai genome.</title>
        <authorList>
            <person name="Bian C."/>
        </authorList>
    </citation>
    <scope>NUCLEOTIDE SEQUENCE</scope>
    <source>
        <strain evidence="2">CB-2022</strain>
        <tissue evidence="2">Muscle</tissue>
    </source>
</reference>
<name>A0AAD8Z4Q9_9TELE</name>
<evidence type="ECO:0000313" key="2">
    <source>
        <dbReference type="EMBL" id="KAK1792487.1"/>
    </source>
</evidence>
<comment type="caution">
    <text evidence="2">The sequence shown here is derived from an EMBL/GenBank/DDBJ whole genome shotgun (WGS) entry which is preliminary data.</text>
</comment>
<keyword evidence="3" id="KW-1185">Reference proteome</keyword>